<organism evidence="2 3">
    <name type="scientific">Allacma fusca</name>
    <dbReference type="NCBI Taxonomy" id="39272"/>
    <lineage>
        <taxon>Eukaryota</taxon>
        <taxon>Metazoa</taxon>
        <taxon>Ecdysozoa</taxon>
        <taxon>Arthropoda</taxon>
        <taxon>Hexapoda</taxon>
        <taxon>Collembola</taxon>
        <taxon>Symphypleona</taxon>
        <taxon>Sminthuridae</taxon>
        <taxon>Allacma</taxon>
    </lineage>
</organism>
<proteinExistence type="predicted"/>
<dbReference type="PANTHER" id="PTHR12378">
    <property type="entry name" value="DESUMOYLATING ISOPEPTIDASE"/>
    <property type="match status" value="1"/>
</dbReference>
<sequence length="203" mass="22836">MDSSNRNRESGTENFPTTRVFSFNWDLSSGYRKYGFGFINNIFQHVGLLAYGTLYEYSDQGIIVTEIPPKEVPTSACITGELVSCQELGKTSQAKEEFELWLEKQGAEDFVGSKYHIVKNNCVSFAVRACKKLEVPPSSNWVNVAKFVNYIPDQLSSFLKVSSSSAKLGKVFRKLKVNEPPQYEQIITEPNLHSDTGSKLKLD</sequence>
<protein>
    <recommendedName>
        <fullName evidence="1">PPPDE domain-containing protein</fullName>
    </recommendedName>
</protein>
<gene>
    <name evidence="2" type="ORF">AFUS01_LOCUS40662</name>
</gene>
<dbReference type="EMBL" id="CAJVCH010557974">
    <property type="protein sequence ID" value="CAG7830893.1"/>
    <property type="molecule type" value="Genomic_DNA"/>
</dbReference>
<comment type="caution">
    <text evidence="2">The sequence shown here is derived from an EMBL/GenBank/DDBJ whole genome shotgun (WGS) entry which is preliminary data.</text>
</comment>
<dbReference type="PROSITE" id="PS51858">
    <property type="entry name" value="PPPDE"/>
    <property type="match status" value="1"/>
</dbReference>
<accession>A0A8J2PHW7</accession>
<keyword evidence="3" id="KW-1185">Reference proteome</keyword>
<feature type="domain" description="PPPDE" evidence="1">
    <location>
        <begin position="18"/>
        <end position="163"/>
    </location>
</feature>
<dbReference type="PANTHER" id="PTHR12378:SF80">
    <property type="entry name" value="IP06716P-RELATED"/>
    <property type="match status" value="1"/>
</dbReference>
<name>A0A8J2PHW7_9HEXA</name>
<dbReference type="SMART" id="SM01179">
    <property type="entry name" value="DUF862"/>
    <property type="match status" value="1"/>
</dbReference>
<dbReference type="Pfam" id="PF05903">
    <property type="entry name" value="Peptidase_C97"/>
    <property type="match status" value="1"/>
</dbReference>
<evidence type="ECO:0000313" key="3">
    <source>
        <dbReference type="Proteomes" id="UP000708208"/>
    </source>
</evidence>
<evidence type="ECO:0000313" key="2">
    <source>
        <dbReference type="EMBL" id="CAG7830893.1"/>
    </source>
</evidence>
<dbReference type="GO" id="GO:0101005">
    <property type="term" value="F:deubiquitinase activity"/>
    <property type="evidence" value="ECO:0007669"/>
    <property type="project" value="TreeGrafter"/>
</dbReference>
<evidence type="ECO:0000259" key="1">
    <source>
        <dbReference type="PROSITE" id="PS51858"/>
    </source>
</evidence>
<dbReference type="Proteomes" id="UP000708208">
    <property type="component" value="Unassembled WGS sequence"/>
</dbReference>
<reference evidence="2" key="1">
    <citation type="submission" date="2021-06" db="EMBL/GenBank/DDBJ databases">
        <authorList>
            <person name="Hodson N. C."/>
            <person name="Mongue J. A."/>
            <person name="Jaron S. K."/>
        </authorList>
    </citation>
    <scope>NUCLEOTIDE SEQUENCE</scope>
</reference>
<dbReference type="AlphaFoldDB" id="A0A8J2PHW7"/>
<dbReference type="OrthoDB" id="8293576at2759"/>
<dbReference type="GO" id="GO:0016579">
    <property type="term" value="P:protein deubiquitination"/>
    <property type="evidence" value="ECO:0007669"/>
    <property type="project" value="TreeGrafter"/>
</dbReference>
<dbReference type="InterPro" id="IPR008580">
    <property type="entry name" value="PPPDE_dom"/>
</dbReference>